<comment type="caution">
    <text evidence="2">The sequence shown here is derived from an EMBL/GenBank/DDBJ whole genome shotgun (WGS) entry which is preliminary data.</text>
</comment>
<reference evidence="2 3" key="1">
    <citation type="journal article" date="2023" name="Plants (Basel)">
        <title>Bridging the Gap: Combining Genomics and Transcriptomics Approaches to Understand Stylosanthes scabra, an Orphan Legume from the Brazilian Caatinga.</title>
        <authorList>
            <person name="Ferreira-Neto J.R.C."/>
            <person name="da Silva M.D."/>
            <person name="Binneck E."/>
            <person name="de Melo N.F."/>
            <person name="da Silva R.H."/>
            <person name="de Melo A.L.T.M."/>
            <person name="Pandolfi V."/>
            <person name="Bustamante F.O."/>
            <person name="Brasileiro-Vidal A.C."/>
            <person name="Benko-Iseppon A.M."/>
        </authorList>
    </citation>
    <scope>NUCLEOTIDE SEQUENCE [LARGE SCALE GENOMIC DNA]</scope>
    <source>
        <tissue evidence="2">Leaves</tissue>
    </source>
</reference>
<feature type="compositionally biased region" description="Basic and acidic residues" evidence="1">
    <location>
        <begin position="94"/>
        <end position="113"/>
    </location>
</feature>
<proteinExistence type="predicted"/>
<protein>
    <submittedName>
        <fullName evidence="2">Uncharacterized protein</fullName>
    </submittedName>
</protein>
<accession>A0ABU6Q5C1</accession>
<feature type="region of interest" description="Disordered" evidence="1">
    <location>
        <begin position="77"/>
        <end position="117"/>
    </location>
</feature>
<evidence type="ECO:0000256" key="1">
    <source>
        <dbReference type="SAM" id="MobiDB-lite"/>
    </source>
</evidence>
<keyword evidence="3" id="KW-1185">Reference proteome</keyword>
<sequence length="136" mass="15246">MGQLYPRITRVKINTQIDSLATQISSSRSEEVMLRDKLILEDMCRLNKEHVQAFEASKQAKKALENFVVKNPFLTENPLFHRSDGATSSSSATERGDATKKKPPDPKTGDRHKQPIVVAKVGIDQVSEQTRVKTQV</sequence>
<name>A0ABU6Q5C1_9FABA</name>
<evidence type="ECO:0000313" key="3">
    <source>
        <dbReference type="Proteomes" id="UP001341840"/>
    </source>
</evidence>
<evidence type="ECO:0000313" key="2">
    <source>
        <dbReference type="EMBL" id="MED6106722.1"/>
    </source>
</evidence>
<gene>
    <name evidence="2" type="ORF">PIB30_007045</name>
</gene>
<dbReference type="Proteomes" id="UP001341840">
    <property type="component" value="Unassembled WGS sequence"/>
</dbReference>
<organism evidence="2 3">
    <name type="scientific">Stylosanthes scabra</name>
    <dbReference type="NCBI Taxonomy" id="79078"/>
    <lineage>
        <taxon>Eukaryota</taxon>
        <taxon>Viridiplantae</taxon>
        <taxon>Streptophyta</taxon>
        <taxon>Embryophyta</taxon>
        <taxon>Tracheophyta</taxon>
        <taxon>Spermatophyta</taxon>
        <taxon>Magnoliopsida</taxon>
        <taxon>eudicotyledons</taxon>
        <taxon>Gunneridae</taxon>
        <taxon>Pentapetalae</taxon>
        <taxon>rosids</taxon>
        <taxon>fabids</taxon>
        <taxon>Fabales</taxon>
        <taxon>Fabaceae</taxon>
        <taxon>Papilionoideae</taxon>
        <taxon>50 kb inversion clade</taxon>
        <taxon>dalbergioids sensu lato</taxon>
        <taxon>Dalbergieae</taxon>
        <taxon>Pterocarpus clade</taxon>
        <taxon>Stylosanthes</taxon>
    </lineage>
</organism>
<dbReference type="EMBL" id="JASCZI010000015">
    <property type="protein sequence ID" value="MED6106722.1"/>
    <property type="molecule type" value="Genomic_DNA"/>
</dbReference>